<dbReference type="Proteomes" id="UP000316621">
    <property type="component" value="Chromosome 10"/>
</dbReference>
<dbReference type="Gene3D" id="1.10.10.60">
    <property type="entry name" value="Homeodomain-like"/>
    <property type="match status" value="1"/>
</dbReference>
<evidence type="ECO:0000313" key="7">
    <source>
        <dbReference type="EMBL" id="RZC80193.1"/>
    </source>
</evidence>
<dbReference type="EMBL" id="CM010724">
    <property type="protein sequence ID" value="RZC80193.1"/>
    <property type="molecule type" value="Genomic_DNA"/>
</dbReference>
<dbReference type="PANTHER" id="PTHR31499:SF11">
    <property type="entry name" value="MYB FAMILY TRANSCRIPTION FACTOR PHL8"/>
    <property type="match status" value="1"/>
</dbReference>
<evidence type="ECO:0008006" key="9">
    <source>
        <dbReference type="Google" id="ProtNLM"/>
    </source>
</evidence>
<keyword evidence="3" id="KW-0539">Nucleus</keyword>
<proteinExistence type="predicted"/>
<dbReference type="PANTHER" id="PTHR31499">
    <property type="entry name" value="MYB FAMILY TRANSCRIPTION FACTOR PHL11"/>
    <property type="match status" value="1"/>
</dbReference>
<feature type="compositionally biased region" description="Polar residues" evidence="4">
    <location>
        <begin position="287"/>
        <end position="301"/>
    </location>
</feature>
<dbReference type="FunFam" id="1.10.10.60:FF:000002">
    <property type="entry name" value="Myb family transcription factor"/>
    <property type="match status" value="1"/>
</dbReference>
<feature type="domain" description="Myb-like" evidence="5">
    <location>
        <begin position="22"/>
        <end position="73"/>
    </location>
</feature>
<evidence type="ECO:0000256" key="3">
    <source>
        <dbReference type="ARBA" id="ARBA00023242"/>
    </source>
</evidence>
<dbReference type="OrthoDB" id="551907at2759"/>
<dbReference type="AlphaFoldDB" id="A0A4Y7L3R0"/>
<dbReference type="OMA" id="ACLSYIN"/>
<dbReference type="Pfam" id="PF14379">
    <property type="entry name" value="Myb_CC_LHEQLE"/>
    <property type="match status" value="1"/>
</dbReference>
<dbReference type="GO" id="GO:0003700">
    <property type="term" value="F:DNA-binding transcription factor activity"/>
    <property type="evidence" value="ECO:0007669"/>
    <property type="project" value="InterPro"/>
</dbReference>
<dbReference type="SUPFAM" id="SSF46689">
    <property type="entry name" value="Homeodomain-like"/>
    <property type="match status" value="1"/>
</dbReference>
<dbReference type="InterPro" id="IPR009057">
    <property type="entry name" value="Homeodomain-like_sf"/>
</dbReference>
<evidence type="ECO:0000313" key="8">
    <source>
        <dbReference type="Proteomes" id="UP000316621"/>
    </source>
</evidence>
<dbReference type="InterPro" id="IPR001005">
    <property type="entry name" value="SANT/Myb"/>
</dbReference>
<evidence type="ECO:0000256" key="4">
    <source>
        <dbReference type="SAM" id="MobiDB-lite"/>
    </source>
</evidence>
<dbReference type="GO" id="GO:0003677">
    <property type="term" value="F:DNA binding"/>
    <property type="evidence" value="ECO:0007669"/>
    <property type="project" value="InterPro"/>
</dbReference>
<gene>
    <name evidence="7" type="ORF">C5167_042762</name>
</gene>
<dbReference type="Gramene" id="RZC80193">
    <property type="protein sequence ID" value="RZC80193"/>
    <property type="gene ID" value="C5167_042762"/>
</dbReference>
<keyword evidence="8" id="KW-1185">Reference proteome</keyword>
<dbReference type="Pfam" id="PF00249">
    <property type="entry name" value="Myb_DNA-binding"/>
    <property type="match status" value="1"/>
</dbReference>
<keyword evidence="2" id="KW-0804">Transcription</keyword>
<accession>A0A4Y7L3R0</accession>
<organism evidence="7 8">
    <name type="scientific">Papaver somniferum</name>
    <name type="common">Opium poppy</name>
    <dbReference type="NCBI Taxonomy" id="3469"/>
    <lineage>
        <taxon>Eukaryota</taxon>
        <taxon>Viridiplantae</taxon>
        <taxon>Streptophyta</taxon>
        <taxon>Embryophyta</taxon>
        <taxon>Tracheophyta</taxon>
        <taxon>Spermatophyta</taxon>
        <taxon>Magnoliopsida</taxon>
        <taxon>Ranunculales</taxon>
        <taxon>Papaveraceae</taxon>
        <taxon>Papaveroideae</taxon>
        <taxon>Papaver</taxon>
    </lineage>
</organism>
<evidence type="ECO:0000259" key="6">
    <source>
        <dbReference type="Pfam" id="PF14379"/>
    </source>
</evidence>
<feature type="region of interest" description="Disordered" evidence="4">
    <location>
        <begin position="271"/>
        <end position="310"/>
    </location>
</feature>
<sequence>MGNERTENKEMDLVLSSEAKPRLKWTAELHRRFVDAVTQLGGSEKATPKSLMRSMSIPGLTLYHLKSHLQKYRLIGKNQRSESCSHNGPEEVDYRDLEIKSDHVNGEGTGRPGTEMDESLHIAQALQVQLEVQKKLHDQLEVQKHLQLRIEAQGKYLESILTRAQDKLLSNYSTSSALRTQVTESLDTRNHSSSTSELTEIQGFSLMSSMQRTVRRGTLTDCSVDSSLTSSESSGKEIEKVRIDLSKDDDEEEEIRNECSKGIPLLSLMETENSSSSRVTGNKKRSNSCSISNDTTSSEQQPLAKKPIIQPAGEMRKYNFGVKELDLNCEYQVDSEF</sequence>
<evidence type="ECO:0000259" key="5">
    <source>
        <dbReference type="Pfam" id="PF00249"/>
    </source>
</evidence>
<name>A0A4Y7L3R0_PAPSO</name>
<evidence type="ECO:0000256" key="2">
    <source>
        <dbReference type="ARBA" id="ARBA00023163"/>
    </source>
</evidence>
<dbReference type="InterPro" id="IPR006447">
    <property type="entry name" value="Myb_dom_plants"/>
</dbReference>
<dbReference type="InterPro" id="IPR025756">
    <property type="entry name" value="Myb_CC_LHEQLE"/>
</dbReference>
<keyword evidence="1" id="KW-0805">Transcription regulation</keyword>
<reference evidence="7 8" key="1">
    <citation type="journal article" date="2018" name="Science">
        <title>The opium poppy genome and morphinan production.</title>
        <authorList>
            <person name="Guo L."/>
            <person name="Winzer T."/>
            <person name="Yang X."/>
            <person name="Li Y."/>
            <person name="Ning Z."/>
            <person name="He Z."/>
            <person name="Teodor R."/>
            <person name="Lu Y."/>
            <person name="Bowser T.A."/>
            <person name="Graham I.A."/>
            <person name="Ye K."/>
        </authorList>
    </citation>
    <scope>NUCLEOTIDE SEQUENCE [LARGE SCALE GENOMIC DNA]</scope>
    <source>
        <strain evidence="8">cv. HN1</strain>
        <tissue evidence="7">Leaves</tissue>
    </source>
</reference>
<dbReference type="NCBIfam" id="TIGR01557">
    <property type="entry name" value="myb_SHAQKYF"/>
    <property type="match status" value="1"/>
</dbReference>
<feature type="domain" description="MYB-CC type transcription factor LHEQLE-containing" evidence="6">
    <location>
        <begin position="121"/>
        <end position="165"/>
    </location>
</feature>
<feature type="compositionally biased region" description="Polar residues" evidence="4">
    <location>
        <begin position="271"/>
        <end position="280"/>
    </location>
</feature>
<dbReference type="InterPro" id="IPR046955">
    <property type="entry name" value="PHR1-like"/>
</dbReference>
<evidence type="ECO:0000256" key="1">
    <source>
        <dbReference type="ARBA" id="ARBA00023015"/>
    </source>
</evidence>
<protein>
    <recommendedName>
        <fullName evidence="9">HTH myb-type domain-containing protein</fullName>
    </recommendedName>
</protein>